<keyword evidence="1" id="KW-0732">Signal</keyword>
<keyword evidence="3" id="KW-1185">Reference proteome</keyword>
<organism evidence="2 3">
    <name type="scientific">Reinekea blandensis MED297</name>
    <dbReference type="NCBI Taxonomy" id="314283"/>
    <lineage>
        <taxon>Bacteria</taxon>
        <taxon>Pseudomonadati</taxon>
        <taxon>Pseudomonadota</taxon>
        <taxon>Gammaproteobacteria</taxon>
        <taxon>Oceanospirillales</taxon>
        <taxon>Saccharospirillaceae</taxon>
        <taxon>Reinekea</taxon>
    </lineage>
</organism>
<gene>
    <name evidence="2" type="ORF">MED297_06838</name>
</gene>
<evidence type="ECO:0000313" key="2">
    <source>
        <dbReference type="EMBL" id="EAR09177.1"/>
    </source>
</evidence>
<protein>
    <submittedName>
        <fullName evidence="2">Uncharacterized protein</fullName>
    </submittedName>
</protein>
<dbReference type="HOGENOM" id="CLU_1667968_0_0_6"/>
<comment type="caution">
    <text evidence="2">The sequence shown here is derived from an EMBL/GenBank/DDBJ whole genome shotgun (WGS) entry which is preliminary data.</text>
</comment>
<dbReference type="AlphaFoldDB" id="A4BF64"/>
<evidence type="ECO:0000256" key="1">
    <source>
        <dbReference type="SAM" id="SignalP"/>
    </source>
</evidence>
<sequence>MKKVSLVLMTTLMAGGIALQAQAEDATGALVVPVIGEKDIHADYIEKYRVVTSEGEVFYLRANQDKLLVKGLQPGTHTINSVEAMDIDKGKLGATNPVNIEFTIEEGKVTVLPTTFEVTLKRNPDWADDDYHVMQEWAFVTTTDETADQLAATYSNAL</sequence>
<name>A4BF64_9GAMM</name>
<proteinExistence type="predicted"/>
<dbReference type="RefSeq" id="WP_008045254.1">
    <property type="nucleotide sequence ID" value="NZ_CH724152.1"/>
</dbReference>
<feature type="chain" id="PRO_5002666492" evidence="1">
    <location>
        <begin position="24"/>
        <end position="158"/>
    </location>
</feature>
<dbReference type="Proteomes" id="UP000005953">
    <property type="component" value="Unassembled WGS sequence"/>
</dbReference>
<evidence type="ECO:0000313" key="3">
    <source>
        <dbReference type="Proteomes" id="UP000005953"/>
    </source>
</evidence>
<accession>A4BF64</accession>
<reference evidence="2 3" key="1">
    <citation type="submission" date="2006-02" db="EMBL/GenBank/DDBJ databases">
        <authorList>
            <person name="Pinhassi J."/>
            <person name="Pedros-Alio C."/>
            <person name="Ferriera S."/>
            <person name="Johnson J."/>
            <person name="Kravitz S."/>
            <person name="Halpern A."/>
            <person name="Remington K."/>
            <person name="Beeson K."/>
            <person name="Tran B."/>
            <person name="Rogers Y.-H."/>
            <person name="Friedman R."/>
            <person name="Venter J.C."/>
        </authorList>
    </citation>
    <scope>NUCLEOTIDE SEQUENCE [LARGE SCALE GENOMIC DNA]</scope>
    <source>
        <strain evidence="2 3">MED297</strain>
    </source>
</reference>
<feature type="signal peptide" evidence="1">
    <location>
        <begin position="1"/>
        <end position="23"/>
    </location>
</feature>
<dbReference type="EMBL" id="AAOE01000012">
    <property type="protein sequence ID" value="EAR09177.1"/>
    <property type="molecule type" value="Genomic_DNA"/>
</dbReference>